<dbReference type="EC" id="2.3.1.-" evidence="6"/>
<dbReference type="OrthoDB" id="9805770at2"/>
<dbReference type="InterPro" id="IPR050743">
    <property type="entry name" value="2-oxoacid_DH_E2_comp"/>
</dbReference>
<dbReference type="PROSITE" id="PS51826">
    <property type="entry name" value="PSBD"/>
    <property type="match status" value="1"/>
</dbReference>
<evidence type="ECO:0000256" key="3">
    <source>
        <dbReference type="ARBA" id="ARBA00022679"/>
    </source>
</evidence>
<dbReference type="InterPro" id="IPR011053">
    <property type="entry name" value="Single_hybrid_motif"/>
</dbReference>
<accession>A0A4S4BVY1</accession>
<comment type="caution">
    <text evidence="7">The sequence shown here is derived from an EMBL/GenBank/DDBJ whole genome shotgun (WGS) entry which is preliminary data.</text>
</comment>
<dbReference type="InterPro" id="IPR036625">
    <property type="entry name" value="E3-bd_dom_sf"/>
</dbReference>
<dbReference type="PROSITE" id="PS50968">
    <property type="entry name" value="BIOTINYL_LIPOYL"/>
    <property type="match status" value="1"/>
</dbReference>
<dbReference type="Proteomes" id="UP000310334">
    <property type="component" value="Unassembled WGS sequence"/>
</dbReference>
<dbReference type="RefSeq" id="WP_136356925.1">
    <property type="nucleotide sequence ID" value="NZ_CP046266.1"/>
</dbReference>
<proteinExistence type="inferred from homology"/>
<evidence type="ECO:0000256" key="2">
    <source>
        <dbReference type="ARBA" id="ARBA00007317"/>
    </source>
</evidence>
<dbReference type="GO" id="GO:0031405">
    <property type="term" value="F:lipoic acid binding"/>
    <property type="evidence" value="ECO:0007669"/>
    <property type="project" value="TreeGrafter"/>
</dbReference>
<evidence type="ECO:0000256" key="1">
    <source>
        <dbReference type="ARBA" id="ARBA00001938"/>
    </source>
</evidence>
<keyword evidence="4 6" id="KW-0450">Lipoyl</keyword>
<dbReference type="Gene3D" id="3.30.559.10">
    <property type="entry name" value="Chloramphenicol acetyltransferase-like domain"/>
    <property type="match status" value="1"/>
</dbReference>
<dbReference type="SUPFAM" id="SSF52777">
    <property type="entry name" value="CoA-dependent acyltransferases"/>
    <property type="match status" value="1"/>
</dbReference>
<keyword evidence="5 6" id="KW-0012">Acyltransferase</keyword>
<evidence type="ECO:0000256" key="6">
    <source>
        <dbReference type="RuleBase" id="RU003423"/>
    </source>
</evidence>
<evidence type="ECO:0000313" key="8">
    <source>
        <dbReference type="Proteomes" id="UP000310334"/>
    </source>
</evidence>
<keyword evidence="3 6" id="KW-0808">Transferase</keyword>
<dbReference type="PANTHER" id="PTHR43178:SF5">
    <property type="entry name" value="LIPOAMIDE ACYLTRANSFERASE COMPONENT OF BRANCHED-CHAIN ALPHA-KETO ACID DEHYDROGENASE COMPLEX, MITOCHONDRIAL"/>
    <property type="match status" value="1"/>
</dbReference>
<dbReference type="Pfam" id="PF02817">
    <property type="entry name" value="E3_binding"/>
    <property type="match status" value="1"/>
</dbReference>
<comment type="similarity">
    <text evidence="2 6">Belongs to the 2-oxoacid dehydrogenase family.</text>
</comment>
<dbReference type="InterPro" id="IPR023213">
    <property type="entry name" value="CAT-like_dom_sf"/>
</dbReference>
<evidence type="ECO:0000256" key="5">
    <source>
        <dbReference type="ARBA" id="ARBA00023315"/>
    </source>
</evidence>
<dbReference type="PANTHER" id="PTHR43178">
    <property type="entry name" value="DIHYDROLIPOAMIDE ACETYLTRANSFERASE COMPONENT OF PYRUVATE DEHYDROGENASE COMPLEX"/>
    <property type="match status" value="1"/>
</dbReference>
<dbReference type="CDD" id="cd06849">
    <property type="entry name" value="lipoyl_domain"/>
    <property type="match status" value="1"/>
</dbReference>
<sequence>MATDVLMPKLGLTMTSGNVDEWFKKEGEPVKKGEPICTISSEKLTMDVEAPADGVLLKVIAQQGAEVPVKEVIGIVAQDGEAILSQPAEIAPEDKLEGKEIEQKNVPQIEKPIESHSGRIFASPLARKLAKEKNINLALVRGTGGNNRITRRDIEAYEISSSKEVAPAVEIHSFPVNTADRNLGTGLTGMRMVIAKRMRNSLAQSAQLTIHRKADLTAFMLFKQTIKGHLTETEIAGSLSLTVCVAKATILALREFPEMNSWYELDMNGFQTFEEVHLGMATALSDGLMVPVIRNAHQMSLKELSGNITRTTQAAREGSLENDLVTGSTFTITNLGQSGVEYFTPILNTPESGILGIGSLQDKLTLDEEGQVVKSKELPLSLTFDHQIIDGAPAAEFLARVIYYLENPYSLIL</sequence>
<dbReference type="Gene3D" id="4.10.320.10">
    <property type="entry name" value="E3-binding domain"/>
    <property type="match status" value="1"/>
</dbReference>
<evidence type="ECO:0000256" key="4">
    <source>
        <dbReference type="ARBA" id="ARBA00022823"/>
    </source>
</evidence>
<dbReference type="InterPro" id="IPR004167">
    <property type="entry name" value="PSBD"/>
</dbReference>
<gene>
    <name evidence="7" type="ORF">E6W99_19490</name>
</gene>
<dbReference type="Pfam" id="PF00364">
    <property type="entry name" value="Biotin_lipoyl"/>
    <property type="match status" value="1"/>
</dbReference>
<protein>
    <recommendedName>
        <fullName evidence="6">Dihydrolipoamide acetyltransferase component of pyruvate dehydrogenase complex</fullName>
        <ecNumber evidence="6">2.3.1.-</ecNumber>
    </recommendedName>
</protein>
<dbReference type="SUPFAM" id="SSF51230">
    <property type="entry name" value="Single hybrid motif"/>
    <property type="match status" value="1"/>
</dbReference>
<dbReference type="Gene3D" id="2.40.50.100">
    <property type="match status" value="1"/>
</dbReference>
<dbReference type="InterPro" id="IPR000089">
    <property type="entry name" value="Biotin_lipoyl"/>
</dbReference>
<comment type="cofactor">
    <cofactor evidence="1 6">
        <name>(R)-lipoate</name>
        <dbReference type="ChEBI" id="CHEBI:83088"/>
    </cofactor>
</comment>
<keyword evidence="8" id="KW-1185">Reference proteome</keyword>
<dbReference type="GO" id="GO:0016407">
    <property type="term" value="F:acetyltransferase activity"/>
    <property type="evidence" value="ECO:0007669"/>
    <property type="project" value="TreeGrafter"/>
</dbReference>
<name>A0A4S4BVY1_9BACI</name>
<organism evidence="7 8">
    <name type="scientific">Metabacillus sediminilitoris</name>
    <dbReference type="NCBI Taxonomy" id="2567941"/>
    <lineage>
        <taxon>Bacteria</taxon>
        <taxon>Bacillati</taxon>
        <taxon>Bacillota</taxon>
        <taxon>Bacilli</taxon>
        <taxon>Bacillales</taxon>
        <taxon>Bacillaceae</taxon>
        <taxon>Metabacillus</taxon>
    </lineage>
</organism>
<dbReference type="EMBL" id="SSNT01000016">
    <property type="protein sequence ID" value="THF77176.1"/>
    <property type="molecule type" value="Genomic_DNA"/>
</dbReference>
<reference evidence="7 8" key="1">
    <citation type="submission" date="2019-04" db="EMBL/GenBank/DDBJ databases">
        <title>Bacillus sediminilitoris sp. nov., isolated from a tidal flat sediment on the East China Sea.</title>
        <authorList>
            <person name="Wei Y."/>
            <person name="Mao H."/>
            <person name="Fang J."/>
        </authorList>
    </citation>
    <scope>NUCLEOTIDE SEQUENCE [LARGE SCALE GENOMIC DNA]</scope>
    <source>
        <strain evidence="7 8">DSL-17</strain>
    </source>
</reference>
<dbReference type="Pfam" id="PF00198">
    <property type="entry name" value="2-oxoacid_dh"/>
    <property type="match status" value="1"/>
</dbReference>
<dbReference type="GO" id="GO:0005737">
    <property type="term" value="C:cytoplasm"/>
    <property type="evidence" value="ECO:0007669"/>
    <property type="project" value="TreeGrafter"/>
</dbReference>
<dbReference type="InterPro" id="IPR001078">
    <property type="entry name" value="2-oxoacid_DH_actylTfrase"/>
</dbReference>
<evidence type="ECO:0000313" key="7">
    <source>
        <dbReference type="EMBL" id="THF77176.1"/>
    </source>
</evidence>
<dbReference type="SUPFAM" id="SSF47005">
    <property type="entry name" value="Peripheral subunit-binding domain of 2-oxo acid dehydrogenase complex"/>
    <property type="match status" value="1"/>
</dbReference>
<dbReference type="AlphaFoldDB" id="A0A4S4BVY1"/>